<accession>A0A4Q7ZGN6</accession>
<dbReference type="GO" id="GO:0003677">
    <property type="term" value="F:DNA binding"/>
    <property type="evidence" value="ECO:0007669"/>
    <property type="project" value="InterPro"/>
</dbReference>
<dbReference type="InterPro" id="IPR027417">
    <property type="entry name" value="P-loop_NTPase"/>
</dbReference>
<feature type="region of interest" description="Disordered" evidence="4">
    <location>
        <begin position="614"/>
        <end position="653"/>
    </location>
</feature>
<dbReference type="Pfam" id="PF01580">
    <property type="entry name" value="FtsK_SpoIIIE"/>
    <property type="match status" value="1"/>
</dbReference>
<evidence type="ECO:0000259" key="5">
    <source>
        <dbReference type="PROSITE" id="PS50901"/>
    </source>
</evidence>
<name>A0A4Q7ZGN6_9ACTN</name>
<sequence>MGNHRNALVAAVRQELAEARGTARAVLAAAESARGESQRRRQLVREAYATCLTQLAEARDAARRDILGRFRSEARRLTGIVELAATLCAAGAAGAPWRTWTPTWNTGGPDRGASAGLLRIGTIAYDPDGTDRTRVTLPALLPLLDGAHLELGGEQSAVDGIISTVLLRALGTTRPGEVHVTVFDPEQLGGTLAAFGPLGNAGLLSLVGPGGLGALLDGLVEHICRVNETVLAGEYGSLAALTAATPGPRPEPWRLIVLLVDPATAAELPASQRAQLDRIVRTGVGCGVHLVVRGLDLGTQPTVARVGVRDDGTAVSSSIGDLPIRLDAPPPAERIAGFCRAATEHLHAGPPTARLSDLEPEKLWTESSAYGLLAPIGAGPDGALVEVLLDDHRPHALIGGPPGSGRTNLVYAWLASLAARYGPDELAVYLLDGTDSGSFAQCVPGPGEPDWLPQLHLAGINLTGDPEFGLAVLRHLGEELRHRAQAAKRYGVATLAELRTEDPGGQWPRIVAVLDEFPPEAAEVVALLADLARRGPAQGVHLILTTQDPAGAEFLRDAGLPGFQLRLALPKAEGILADGNLAAAVIPRFHAVVNTDAGSASANRIVRLPDAGTQLAAPRADPGPQPVLPESPGHLPPGDPTPGPLPGYQTPGPVHGYPAPGSTRSAWRALQHRLWRERPDGAVPPRWFDGHAVPRLPEAYRPAGQAPDSTARVGCSPGAVLGERVDVPPGPARLRLGRMPGRNLAVLGSRTAEACDVLAAAALSLAAQGPARFSVACLHPAAERAATRLAGELPQADWYDHDTVAGLFDNLVAADIPHYVLGYGFGAAPAYRDRLRALLADGPERRVHVLAWWRSVARLRETLGGAGLDRVGAWVALDVPGPELSPLFPHTGGPAWSPRPRRALFFDRSVHRFPEVIIPYEVHSDPT</sequence>
<dbReference type="PANTHER" id="PTHR22683">
    <property type="entry name" value="SPORULATION PROTEIN RELATED"/>
    <property type="match status" value="1"/>
</dbReference>
<evidence type="ECO:0000256" key="2">
    <source>
        <dbReference type="ARBA" id="ARBA00022840"/>
    </source>
</evidence>
<dbReference type="InterPro" id="IPR050206">
    <property type="entry name" value="FtsK/SpoIIIE/SftA"/>
</dbReference>
<protein>
    <submittedName>
        <fullName evidence="6">FtsK/SpoIIIE family protein</fullName>
    </submittedName>
</protein>
<keyword evidence="7" id="KW-1185">Reference proteome</keyword>
<dbReference type="OrthoDB" id="9807790at2"/>
<dbReference type="SUPFAM" id="SSF52540">
    <property type="entry name" value="P-loop containing nucleoside triphosphate hydrolases"/>
    <property type="match status" value="1"/>
</dbReference>
<dbReference type="AlphaFoldDB" id="A0A4Q7ZGN6"/>
<dbReference type="InterPro" id="IPR002543">
    <property type="entry name" value="FtsK_dom"/>
</dbReference>
<dbReference type="EMBL" id="SHKY01000001">
    <property type="protein sequence ID" value="RZU49918.1"/>
    <property type="molecule type" value="Genomic_DNA"/>
</dbReference>
<feature type="domain" description="FtsK" evidence="5">
    <location>
        <begin position="382"/>
        <end position="578"/>
    </location>
</feature>
<evidence type="ECO:0000313" key="6">
    <source>
        <dbReference type="EMBL" id="RZU49918.1"/>
    </source>
</evidence>
<keyword evidence="1 3" id="KW-0547">Nucleotide-binding</keyword>
<dbReference type="RefSeq" id="WP_130508921.1">
    <property type="nucleotide sequence ID" value="NZ_SHKY01000001.1"/>
</dbReference>
<proteinExistence type="predicted"/>
<feature type="compositionally biased region" description="Pro residues" evidence="4">
    <location>
        <begin position="621"/>
        <end position="645"/>
    </location>
</feature>
<organism evidence="6 7">
    <name type="scientific">Krasilnikovia cinnamomea</name>
    <dbReference type="NCBI Taxonomy" id="349313"/>
    <lineage>
        <taxon>Bacteria</taxon>
        <taxon>Bacillati</taxon>
        <taxon>Actinomycetota</taxon>
        <taxon>Actinomycetes</taxon>
        <taxon>Micromonosporales</taxon>
        <taxon>Micromonosporaceae</taxon>
        <taxon>Krasilnikovia</taxon>
    </lineage>
</organism>
<dbReference type="PANTHER" id="PTHR22683:SF41">
    <property type="entry name" value="DNA TRANSLOCASE FTSK"/>
    <property type="match status" value="1"/>
</dbReference>
<reference evidence="6 7" key="1">
    <citation type="submission" date="2019-02" db="EMBL/GenBank/DDBJ databases">
        <title>Sequencing the genomes of 1000 actinobacteria strains.</title>
        <authorList>
            <person name="Klenk H.-P."/>
        </authorList>
    </citation>
    <scope>NUCLEOTIDE SEQUENCE [LARGE SCALE GENOMIC DNA]</scope>
    <source>
        <strain evidence="6 7">DSM 45162</strain>
    </source>
</reference>
<dbReference type="GO" id="GO:0005524">
    <property type="term" value="F:ATP binding"/>
    <property type="evidence" value="ECO:0007669"/>
    <property type="project" value="UniProtKB-UniRule"/>
</dbReference>
<keyword evidence="2 3" id="KW-0067">ATP-binding</keyword>
<feature type="binding site" evidence="3">
    <location>
        <begin position="400"/>
        <end position="407"/>
    </location>
    <ligand>
        <name>ATP</name>
        <dbReference type="ChEBI" id="CHEBI:30616"/>
    </ligand>
</feature>
<evidence type="ECO:0000256" key="4">
    <source>
        <dbReference type="SAM" id="MobiDB-lite"/>
    </source>
</evidence>
<comment type="caution">
    <text evidence="6">The sequence shown here is derived from an EMBL/GenBank/DDBJ whole genome shotgun (WGS) entry which is preliminary data.</text>
</comment>
<evidence type="ECO:0000256" key="1">
    <source>
        <dbReference type="ARBA" id="ARBA00022741"/>
    </source>
</evidence>
<evidence type="ECO:0000313" key="7">
    <source>
        <dbReference type="Proteomes" id="UP000292564"/>
    </source>
</evidence>
<gene>
    <name evidence="6" type="ORF">EV385_1675</name>
</gene>
<dbReference type="PROSITE" id="PS50901">
    <property type="entry name" value="FTSK"/>
    <property type="match status" value="1"/>
</dbReference>
<evidence type="ECO:0000256" key="3">
    <source>
        <dbReference type="PROSITE-ProRule" id="PRU00289"/>
    </source>
</evidence>
<dbReference type="Proteomes" id="UP000292564">
    <property type="component" value="Unassembled WGS sequence"/>
</dbReference>
<dbReference type="Gene3D" id="3.40.50.300">
    <property type="entry name" value="P-loop containing nucleotide triphosphate hydrolases"/>
    <property type="match status" value="2"/>
</dbReference>